<dbReference type="CDD" id="cd07067">
    <property type="entry name" value="HP_PGM_like"/>
    <property type="match status" value="1"/>
</dbReference>
<dbReference type="Pfam" id="PF00300">
    <property type="entry name" value="His_Phos_1"/>
    <property type="match status" value="1"/>
</dbReference>
<dbReference type="InterPro" id="IPR013078">
    <property type="entry name" value="His_Pase_superF_clade-1"/>
</dbReference>
<dbReference type="Gene3D" id="3.40.50.1240">
    <property type="entry name" value="Phosphoglycerate mutase-like"/>
    <property type="match status" value="1"/>
</dbReference>
<gene>
    <name evidence="2" type="ORF">AOC36_05145</name>
</gene>
<evidence type="ECO:0008006" key="4">
    <source>
        <dbReference type="Google" id="ProtNLM"/>
    </source>
</evidence>
<dbReference type="OrthoDB" id="9781415at2"/>
<dbReference type="InterPro" id="IPR050275">
    <property type="entry name" value="PGM_Phosphatase"/>
</dbReference>
<feature type="binding site" evidence="1">
    <location>
        <begin position="7"/>
        <end position="14"/>
    </location>
    <ligand>
        <name>substrate</name>
    </ligand>
</feature>
<dbReference type="GO" id="GO:0005737">
    <property type="term" value="C:cytoplasm"/>
    <property type="evidence" value="ECO:0007669"/>
    <property type="project" value="TreeGrafter"/>
</dbReference>
<feature type="binding site" evidence="1">
    <location>
        <position position="59"/>
    </location>
    <ligand>
        <name>substrate</name>
    </ligand>
</feature>
<dbReference type="GO" id="GO:0016791">
    <property type="term" value="F:phosphatase activity"/>
    <property type="evidence" value="ECO:0007669"/>
    <property type="project" value="TreeGrafter"/>
</dbReference>
<dbReference type="AlphaFoldDB" id="A0A0X8GZM7"/>
<dbReference type="Proteomes" id="UP000063781">
    <property type="component" value="Chromosome"/>
</dbReference>
<sequence>MKLYIARHGHTYWNEEKRIQGSSDTDLSPKGILQAHALADQLNQMHVAFSYIYTSPQKRAKDTATIVSQVCGIGMVEMPNLQEIALGTWEGKTWIQVENDDPDSFRTWSHNRRYSNIHQGESYQQVLQRVLSGLRQIISNHQDDVLIVTHSGVVMALLSLLNKTPFEMMVQYHLNNAAFITLADQDVHQMEILL</sequence>
<accession>A0A0X8GZM7</accession>
<reference evidence="2 3" key="1">
    <citation type="submission" date="2015-10" db="EMBL/GenBank/DDBJ databases">
        <title>Erysipelothrix larvae sp. LV19 isolated from the larval gut of the rhinoceros beetle, Trypoxylus dichotomus.</title>
        <authorList>
            <person name="Lim S."/>
            <person name="Kim B.-C."/>
        </authorList>
    </citation>
    <scope>NUCLEOTIDE SEQUENCE [LARGE SCALE GENOMIC DNA]</scope>
    <source>
        <strain evidence="2 3">LV19</strain>
    </source>
</reference>
<evidence type="ECO:0000256" key="1">
    <source>
        <dbReference type="PIRSR" id="PIRSR613078-2"/>
    </source>
</evidence>
<organism evidence="2 3">
    <name type="scientific">Erysipelothrix larvae</name>
    <dbReference type="NCBI Taxonomy" id="1514105"/>
    <lineage>
        <taxon>Bacteria</taxon>
        <taxon>Bacillati</taxon>
        <taxon>Bacillota</taxon>
        <taxon>Erysipelotrichia</taxon>
        <taxon>Erysipelotrichales</taxon>
        <taxon>Erysipelotrichaceae</taxon>
        <taxon>Erysipelothrix</taxon>
    </lineage>
</organism>
<proteinExistence type="predicted"/>
<dbReference type="PANTHER" id="PTHR48100:SF59">
    <property type="entry name" value="ADENOSYLCOBALAMIN_ALPHA-RIBAZOLE PHOSPHATASE"/>
    <property type="match status" value="1"/>
</dbReference>
<dbReference type="InterPro" id="IPR029033">
    <property type="entry name" value="His_PPase_superfam"/>
</dbReference>
<dbReference type="SMART" id="SM00855">
    <property type="entry name" value="PGAM"/>
    <property type="match status" value="1"/>
</dbReference>
<dbReference type="PIRSF" id="PIRSF000709">
    <property type="entry name" value="6PFK_2-Ptase"/>
    <property type="match status" value="1"/>
</dbReference>
<dbReference type="PANTHER" id="PTHR48100">
    <property type="entry name" value="BROAD-SPECIFICITY PHOSPHATASE YOR283W-RELATED"/>
    <property type="match status" value="1"/>
</dbReference>
<dbReference type="RefSeq" id="WP_067632111.1">
    <property type="nucleotide sequence ID" value="NZ_CP013213.1"/>
</dbReference>
<evidence type="ECO:0000313" key="3">
    <source>
        <dbReference type="Proteomes" id="UP000063781"/>
    </source>
</evidence>
<dbReference type="KEGG" id="erl:AOC36_05145"/>
<dbReference type="EMBL" id="CP013213">
    <property type="protein sequence ID" value="AMC93384.1"/>
    <property type="molecule type" value="Genomic_DNA"/>
</dbReference>
<name>A0A0X8GZM7_9FIRM</name>
<keyword evidence="3" id="KW-1185">Reference proteome</keyword>
<dbReference type="SUPFAM" id="SSF53254">
    <property type="entry name" value="Phosphoglycerate mutase-like"/>
    <property type="match status" value="1"/>
</dbReference>
<evidence type="ECO:0000313" key="2">
    <source>
        <dbReference type="EMBL" id="AMC93384.1"/>
    </source>
</evidence>
<dbReference type="STRING" id="1514105.AOC36_05145"/>
<protein>
    <recommendedName>
        <fullName evidence="4">Phosphoglycerate mutase</fullName>
    </recommendedName>
</protein>